<name>A0A268EQS3_9BACL</name>
<dbReference type="AlphaFoldDB" id="A0A268EQS3"/>
<sequence length="126" mass="14755">MNYEKTTYYVSVKHNLIQETPHESVEFVVRLSEDELTRLRDLLNDVAKSDKYAFRRTFVPYKSADHDDAAKQFDDRTIELYSFLYEHGDENSRKLINDMNIIDKMNDTGYDHPGYAGSPTNKPPEN</sequence>
<dbReference type="RefSeq" id="WP_095265937.1">
    <property type="nucleotide sequence ID" value="NZ_NPBY01000045.1"/>
</dbReference>
<dbReference type="EMBL" id="WOAA01000002">
    <property type="protein sequence ID" value="MUG65442.1"/>
    <property type="molecule type" value="Genomic_DNA"/>
</dbReference>
<evidence type="ECO:0000313" key="2">
    <source>
        <dbReference type="EMBL" id="MUG65442.1"/>
    </source>
</evidence>
<protein>
    <recommendedName>
        <fullName evidence="6">Hydrolase</fullName>
    </recommendedName>
</protein>
<proteinExistence type="predicted"/>
<evidence type="ECO:0000313" key="5">
    <source>
        <dbReference type="Proteomes" id="UP000435177"/>
    </source>
</evidence>
<reference evidence="3 4" key="1">
    <citation type="submission" date="2017-07" db="EMBL/GenBank/DDBJ databases">
        <title>Isolation and whole genome analysis of endospore-forming bacteria from heroin.</title>
        <authorList>
            <person name="Kalinowski J."/>
            <person name="Ahrens B."/>
            <person name="Al-Dilaimi A."/>
            <person name="Winkler A."/>
            <person name="Wibberg D."/>
            <person name="Schleenbecker U."/>
            <person name="Ruckert C."/>
            <person name="Wolfel R."/>
            <person name="Grass G."/>
        </authorList>
    </citation>
    <scope>NUCLEOTIDE SEQUENCE [LARGE SCALE GENOMIC DNA]</scope>
    <source>
        <strain evidence="3 4">7537-G1</strain>
    </source>
</reference>
<dbReference type="OrthoDB" id="2706506at2"/>
<dbReference type="EMBL" id="NPBY01000045">
    <property type="protein sequence ID" value="PAD75447.1"/>
    <property type="molecule type" value="Genomic_DNA"/>
</dbReference>
<accession>A0A268EQS3</accession>
<evidence type="ECO:0000313" key="4">
    <source>
        <dbReference type="Proteomes" id="UP000215596"/>
    </source>
</evidence>
<comment type="caution">
    <text evidence="3">The sequence shown here is derived from an EMBL/GenBank/DDBJ whole genome shotgun (WGS) entry which is preliminary data.</text>
</comment>
<dbReference type="Proteomes" id="UP000215596">
    <property type="component" value="Unassembled WGS sequence"/>
</dbReference>
<dbReference type="Proteomes" id="UP000435177">
    <property type="component" value="Unassembled WGS sequence"/>
</dbReference>
<organism evidence="3 4">
    <name type="scientific">Paenibacillus campinasensis</name>
    <dbReference type="NCBI Taxonomy" id="66347"/>
    <lineage>
        <taxon>Bacteria</taxon>
        <taxon>Bacillati</taxon>
        <taxon>Bacillota</taxon>
        <taxon>Bacilli</taxon>
        <taxon>Bacillales</taxon>
        <taxon>Paenibacillaceae</taxon>
        <taxon>Paenibacillus</taxon>
    </lineage>
</organism>
<gene>
    <name evidence="3" type="ORF">CHH67_14645</name>
    <name evidence="2" type="ORF">GNP94_05405</name>
</gene>
<keyword evidence="5" id="KW-1185">Reference proteome</keyword>
<evidence type="ECO:0000313" key="3">
    <source>
        <dbReference type="EMBL" id="PAD75447.1"/>
    </source>
</evidence>
<evidence type="ECO:0008006" key="6">
    <source>
        <dbReference type="Google" id="ProtNLM"/>
    </source>
</evidence>
<evidence type="ECO:0000256" key="1">
    <source>
        <dbReference type="SAM" id="MobiDB-lite"/>
    </source>
</evidence>
<reference evidence="2 5" key="2">
    <citation type="submission" date="2019-11" db="EMBL/GenBank/DDBJ databases">
        <title>Draft genome sequences of five Paenibacillus species of dairy origin.</title>
        <authorList>
            <person name="Olajide A.M."/>
            <person name="Chen S."/>
            <person name="Lapointe G."/>
        </authorList>
    </citation>
    <scope>NUCLEOTIDE SEQUENCE [LARGE SCALE GENOMIC DNA]</scope>
    <source>
        <strain evidence="2 5">3CS1</strain>
    </source>
</reference>
<feature type="region of interest" description="Disordered" evidence="1">
    <location>
        <begin position="107"/>
        <end position="126"/>
    </location>
</feature>